<reference evidence="4" key="1">
    <citation type="journal article" date="2019" name="Int. J. Syst. Evol. Microbiol.">
        <title>The Global Catalogue of Microorganisms (GCM) 10K type strain sequencing project: providing services to taxonomists for standard genome sequencing and annotation.</title>
        <authorList>
            <consortium name="The Broad Institute Genomics Platform"/>
            <consortium name="The Broad Institute Genome Sequencing Center for Infectious Disease"/>
            <person name="Wu L."/>
            <person name="Ma J."/>
        </authorList>
    </citation>
    <scope>NUCLEOTIDE SEQUENCE [LARGE SCALE GENOMIC DNA]</scope>
    <source>
        <strain evidence="4">JCM 11117</strain>
    </source>
</reference>
<dbReference type="Gene3D" id="1.10.10.10">
    <property type="entry name" value="Winged helix-like DNA-binding domain superfamily/Winged helix DNA-binding domain"/>
    <property type="match status" value="1"/>
</dbReference>
<keyword evidence="3" id="KW-0808">Transferase</keyword>
<dbReference type="InterPro" id="IPR053173">
    <property type="entry name" value="SAM-binding_MTase"/>
</dbReference>
<evidence type="ECO:0000259" key="1">
    <source>
        <dbReference type="Pfam" id="PF13847"/>
    </source>
</evidence>
<keyword evidence="4" id="KW-1185">Reference proteome</keyword>
<dbReference type="InterPro" id="IPR025714">
    <property type="entry name" value="Methyltranfer_dom"/>
</dbReference>
<dbReference type="Pfam" id="PF13847">
    <property type="entry name" value="Methyltransf_31"/>
    <property type="match status" value="1"/>
</dbReference>
<accession>A0ABP4ASR2</accession>
<dbReference type="GO" id="GO:0008168">
    <property type="term" value="F:methyltransferase activity"/>
    <property type="evidence" value="ECO:0007669"/>
    <property type="project" value="UniProtKB-KW"/>
</dbReference>
<protein>
    <submittedName>
        <fullName evidence="3">Methyltransferase domain-containing protein</fullName>
    </submittedName>
</protein>
<proteinExistence type="predicted"/>
<dbReference type="EMBL" id="BAAAHP010000099">
    <property type="protein sequence ID" value="GAA0940721.1"/>
    <property type="molecule type" value="Genomic_DNA"/>
</dbReference>
<dbReference type="GO" id="GO:0032259">
    <property type="term" value="P:methylation"/>
    <property type="evidence" value="ECO:0007669"/>
    <property type="project" value="UniProtKB-KW"/>
</dbReference>
<evidence type="ECO:0000259" key="2">
    <source>
        <dbReference type="Pfam" id="PF21320"/>
    </source>
</evidence>
<dbReference type="InterPro" id="IPR036390">
    <property type="entry name" value="WH_DNA-bd_sf"/>
</dbReference>
<comment type="caution">
    <text evidence="3">The sequence shown here is derived from an EMBL/GenBank/DDBJ whole genome shotgun (WGS) entry which is preliminary data.</text>
</comment>
<dbReference type="SUPFAM" id="SSF46785">
    <property type="entry name" value="Winged helix' DNA-binding domain"/>
    <property type="match status" value="1"/>
</dbReference>
<dbReference type="PANTHER" id="PTHR45128">
    <property type="entry name" value="METHYLTRANSFERASE TYPE 11"/>
    <property type="match status" value="1"/>
</dbReference>
<dbReference type="SUPFAM" id="SSF53335">
    <property type="entry name" value="S-adenosyl-L-methionine-dependent methyltransferases"/>
    <property type="match status" value="1"/>
</dbReference>
<dbReference type="InterPro" id="IPR029063">
    <property type="entry name" value="SAM-dependent_MTases_sf"/>
</dbReference>
<dbReference type="Proteomes" id="UP001499967">
    <property type="component" value="Unassembled WGS sequence"/>
</dbReference>
<name>A0ABP4ASR2_9PSEU</name>
<organism evidence="3 4">
    <name type="scientific">Pseudonocardia zijingensis</name>
    <dbReference type="NCBI Taxonomy" id="153376"/>
    <lineage>
        <taxon>Bacteria</taxon>
        <taxon>Bacillati</taxon>
        <taxon>Actinomycetota</taxon>
        <taxon>Actinomycetes</taxon>
        <taxon>Pseudonocardiales</taxon>
        <taxon>Pseudonocardiaceae</taxon>
        <taxon>Pseudonocardia</taxon>
    </lineage>
</organism>
<evidence type="ECO:0000313" key="3">
    <source>
        <dbReference type="EMBL" id="GAA0940721.1"/>
    </source>
</evidence>
<dbReference type="CDD" id="cd02440">
    <property type="entry name" value="AdoMet_MTases"/>
    <property type="match status" value="1"/>
</dbReference>
<dbReference type="Pfam" id="PF21320">
    <property type="entry name" value="WHD_Rv2258c"/>
    <property type="match status" value="1"/>
</dbReference>
<dbReference type="RefSeq" id="WP_343942578.1">
    <property type="nucleotide sequence ID" value="NZ_BAAAHP010000099.1"/>
</dbReference>
<dbReference type="InterPro" id="IPR036388">
    <property type="entry name" value="WH-like_DNA-bd_sf"/>
</dbReference>
<dbReference type="Gene3D" id="3.40.50.150">
    <property type="entry name" value="Vaccinia Virus protein VP39"/>
    <property type="match status" value="1"/>
</dbReference>
<dbReference type="InterPro" id="IPR048711">
    <property type="entry name" value="WHD_Rv2258c"/>
</dbReference>
<sequence length="357" mass="37621">MQHAEPDPHQTRAFGEQLLGLLTGGMLTMLIGIGHRTGLFEAAARGPATSAELAQRAGLHERYVREWLGAMVTGGILDYDPADGTHRLPAAHAALLTGATSRNVGPIASSLRTLGSVLPQVEQCFTDGGGVPIAQYAAVSAGGLGETWRHVYDEHLVDGFLARVPGLPERLRAGARVLDLGCGTGHAVTVMAREFPRSTFDGVDIAEAAIADAEAERDTLGLPNAAFTVGDAAELAPDRPYDVITAFDAIHDQAAPEVVLRRVRDALTPDGLFLMIDTNFATRLEDNAGNPHAPLAYGISLLFCVPTSIATGGSGLGAVWGRERAGEMLADAGFTDVHVLDTPRPQNCMYVCRTEAA</sequence>
<dbReference type="PANTHER" id="PTHR45128:SF1">
    <property type="entry name" value="S-ADENOSYLMETHIONINE-DEPENDENT METHYLTRANSFERASE RV2258C"/>
    <property type="match status" value="1"/>
</dbReference>
<feature type="domain" description="S-adenosylmethionine-dependent methyltransferase Rv2258c-like winged HTH" evidence="2">
    <location>
        <begin position="26"/>
        <end position="97"/>
    </location>
</feature>
<keyword evidence="3" id="KW-0489">Methyltransferase</keyword>
<evidence type="ECO:0000313" key="4">
    <source>
        <dbReference type="Proteomes" id="UP001499967"/>
    </source>
</evidence>
<gene>
    <name evidence="3" type="ORF">GCM10009559_35880</name>
</gene>
<feature type="domain" description="Methyltransferase" evidence="1">
    <location>
        <begin position="173"/>
        <end position="284"/>
    </location>
</feature>